<feature type="domain" description="Fibronectin type-III" evidence="9">
    <location>
        <begin position="502"/>
        <end position="586"/>
    </location>
</feature>
<dbReference type="SMART" id="SM00060">
    <property type="entry name" value="FN3"/>
    <property type="match status" value="4"/>
</dbReference>
<dbReference type="OrthoDB" id="547680at2759"/>
<evidence type="ECO:0000256" key="1">
    <source>
        <dbReference type="ARBA" id="ARBA00002219"/>
    </source>
</evidence>
<dbReference type="PANTHER" id="PTHR45713">
    <property type="entry name" value="FTP DOMAIN-CONTAINING PROTEIN"/>
    <property type="match status" value="1"/>
</dbReference>
<feature type="domain" description="Fibronectin type-III" evidence="9">
    <location>
        <begin position="587"/>
        <end position="678"/>
    </location>
</feature>
<dbReference type="AlphaFoldDB" id="A0A6P4YDB9"/>
<dbReference type="InterPro" id="IPR006585">
    <property type="entry name" value="FTP1"/>
</dbReference>
<dbReference type="CDD" id="cd00063">
    <property type="entry name" value="FN3"/>
    <property type="match status" value="4"/>
</dbReference>
<dbReference type="GO" id="GO:0010185">
    <property type="term" value="P:regulation of cellular defense response"/>
    <property type="evidence" value="ECO:0007669"/>
    <property type="project" value="UniProtKB-ARBA"/>
</dbReference>
<feature type="region of interest" description="Disordered" evidence="8">
    <location>
        <begin position="752"/>
        <end position="786"/>
    </location>
</feature>
<dbReference type="InterPro" id="IPR051941">
    <property type="entry name" value="BG_Antigen-Binding_Lectin"/>
</dbReference>
<dbReference type="Pfam" id="PF22633">
    <property type="entry name" value="F5_F8_type_C_2"/>
    <property type="match status" value="2"/>
</dbReference>
<protein>
    <submittedName>
        <fullName evidence="11">Fibronectin-like</fullName>
    </submittedName>
</protein>
<dbReference type="Proteomes" id="UP000515135">
    <property type="component" value="Unplaced"/>
</dbReference>
<keyword evidence="6" id="KW-0106">Calcium</keyword>
<dbReference type="Gene3D" id="2.60.40.10">
    <property type="entry name" value="Immunoglobulins"/>
    <property type="match status" value="4"/>
</dbReference>
<name>A0A6P4YDB9_BRABE</name>
<comment type="similarity">
    <text evidence="2">Belongs to the fucolectin family.</text>
</comment>
<proteinExistence type="inferred from homology"/>
<evidence type="ECO:0000256" key="6">
    <source>
        <dbReference type="ARBA" id="ARBA00022837"/>
    </source>
</evidence>
<dbReference type="Gene3D" id="2.60.120.260">
    <property type="entry name" value="Galactose-binding domain-like"/>
    <property type="match status" value="2"/>
</dbReference>
<dbReference type="GeneID" id="109472031"/>
<dbReference type="SMART" id="SM00607">
    <property type="entry name" value="FTP"/>
    <property type="match status" value="2"/>
</dbReference>
<dbReference type="InterPro" id="IPR008979">
    <property type="entry name" value="Galactose-bd-like_sf"/>
</dbReference>
<evidence type="ECO:0000256" key="5">
    <source>
        <dbReference type="ARBA" id="ARBA00022734"/>
    </source>
</evidence>
<feature type="compositionally biased region" description="Basic and acidic residues" evidence="8">
    <location>
        <begin position="709"/>
        <end position="724"/>
    </location>
</feature>
<keyword evidence="5" id="KW-0430">Lectin</keyword>
<dbReference type="GO" id="GO:0046872">
    <property type="term" value="F:metal ion binding"/>
    <property type="evidence" value="ECO:0007669"/>
    <property type="project" value="UniProtKB-KW"/>
</dbReference>
<dbReference type="FunFam" id="2.60.120.260:FF:000105">
    <property type="entry name" value="Sushi, von Willebrand factor type A, EGF and pentraxin domain-containing protein 1"/>
    <property type="match status" value="1"/>
</dbReference>
<keyword evidence="10" id="KW-1185">Reference proteome</keyword>
<sequence>MNEWTFFITGPIRGPNEAANRNLRDLSGSEGVNVALGKTAYQTTTEHHTRAASRAVDGNTDTNFFSGTCTHTADAGETDPSWWVDLGQSYMIARVVIFNSLDAGPWRLNPFNIHIGDSDQVSTNPKCGGDHHIALDQPSISVPCPGMIGRYVGVRLPGPSRILTLCEVQVYTGVNVALGKTAYQTTTEHHTRAASRAVDGNTDTNFFSGTCTVTADAGETDPSWWVDLGQSYMIARYVHFNSLDAGPWRLNPFNIHIGDSDQVSTNPKCGGDHHIALDQPSISVSCLWMMGRYVGVRLPGPSRVLTLCEVQVYTETDSPQFLTCSTATYTSLSISWVKPRAPLFGYRVTYTLVSDSPSDVISTDFGPENEKQVLRDVLADREYSVTLVAVGMYEESLSVEVNCATLTPPPEDFKLKDSTETSITVSWKQKSNSLAIGYRMWIGRSDTDESLFTQLVPTGQTDLTFSDLSPATEYVISAASTNRYSEGPAVDITVGTKTDSPTALYIEQKTTSTVTISWLPPEAVITAYNITYTGNGRSTSVMEQGDVDSCKLTGLVPGSQYDIDLVAVSRFGRSLAVSTSVITDTDPPSRLNVTKSSKTWLFLEWTSPVANILSYDLEISDEFSSTRTFLRLEGHTTSYNVTDLVPETTYVFKMGAFSEFGRSVDIPFSYSTGSISPIEVSTDSTTEVSTSDRMTTTSTTSPLSTESTTAHDSDVHSRDFERTTSKLTQSPSPTALNKDAITTAKWTTTNYMTFPGRSTEPPRISQTSTPDINKYTTSPKRTTEEPAEKLQNLVQGLDQSLPETLGAEDILAAAASINDIIKPADAAESEMSPSVLQTTAGIIEKLATAARGTQGISVENMETIADALVQTASAAIDVLPEQKTQKASDLDSALESDLIDTSATDLSPRQQLKVLKEKEKEKQREASQIIVASLDQVADTLLALQPEDVKYQSSFKTENVAVDVARSPSDKDLHIGSGDIVANIPPTNLTNAHDMMDIKLITSSRLSV</sequence>
<evidence type="ECO:0000313" key="10">
    <source>
        <dbReference type="Proteomes" id="UP000515135"/>
    </source>
</evidence>
<feature type="compositionally biased region" description="Polar residues" evidence="8">
    <location>
        <begin position="764"/>
        <end position="780"/>
    </location>
</feature>
<dbReference type="Pfam" id="PF00041">
    <property type="entry name" value="fn3"/>
    <property type="match status" value="4"/>
</dbReference>
<dbReference type="KEGG" id="bbel:109472031"/>
<reference evidence="11" key="1">
    <citation type="submission" date="2025-08" db="UniProtKB">
        <authorList>
            <consortium name="RefSeq"/>
        </authorList>
    </citation>
    <scope>IDENTIFICATION</scope>
    <source>
        <tissue evidence="11">Gonad</tissue>
    </source>
</reference>
<evidence type="ECO:0000313" key="11">
    <source>
        <dbReference type="RefSeq" id="XP_019627160.1"/>
    </source>
</evidence>
<dbReference type="InterPro" id="IPR036116">
    <property type="entry name" value="FN3_sf"/>
</dbReference>
<dbReference type="RefSeq" id="XP_019627160.1">
    <property type="nucleotide sequence ID" value="XM_019771601.1"/>
</dbReference>
<organism evidence="10 11">
    <name type="scientific">Branchiostoma belcheri</name>
    <name type="common">Amphioxus</name>
    <dbReference type="NCBI Taxonomy" id="7741"/>
    <lineage>
        <taxon>Eukaryota</taxon>
        <taxon>Metazoa</taxon>
        <taxon>Chordata</taxon>
        <taxon>Cephalochordata</taxon>
        <taxon>Leptocardii</taxon>
        <taxon>Amphioxiformes</taxon>
        <taxon>Branchiostomatidae</taxon>
        <taxon>Branchiostoma</taxon>
    </lineage>
</organism>
<evidence type="ECO:0000256" key="3">
    <source>
        <dbReference type="ARBA" id="ARBA00011233"/>
    </source>
</evidence>
<dbReference type="GO" id="GO:0001868">
    <property type="term" value="P:regulation of complement activation, lectin pathway"/>
    <property type="evidence" value="ECO:0007669"/>
    <property type="project" value="UniProtKB-ARBA"/>
</dbReference>
<dbReference type="SUPFAM" id="SSF49785">
    <property type="entry name" value="Galactose-binding domain-like"/>
    <property type="match status" value="2"/>
</dbReference>
<dbReference type="SUPFAM" id="SSF49265">
    <property type="entry name" value="Fibronectin type III"/>
    <property type="match status" value="2"/>
</dbReference>
<evidence type="ECO:0000256" key="2">
    <source>
        <dbReference type="ARBA" id="ARBA00010147"/>
    </source>
</evidence>
<comment type="subunit">
    <text evidence="3">Homotrimer.</text>
</comment>
<feature type="domain" description="Fibronectin type-III" evidence="9">
    <location>
        <begin position="318"/>
        <end position="408"/>
    </location>
</feature>
<evidence type="ECO:0000259" key="9">
    <source>
        <dbReference type="PROSITE" id="PS50853"/>
    </source>
</evidence>
<keyword evidence="4" id="KW-0479">Metal-binding</keyword>
<gene>
    <name evidence="11" type="primary">LOC109472031</name>
</gene>
<evidence type="ECO:0000256" key="7">
    <source>
        <dbReference type="ARBA" id="ARBA00023157"/>
    </source>
</evidence>
<feature type="compositionally biased region" description="Low complexity" evidence="8">
    <location>
        <begin position="679"/>
        <end position="708"/>
    </location>
</feature>
<accession>A0A6P4YDB9</accession>
<evidence type="ECO:0000256" key="8">
    <source>
        <dbReference type="SAM" id="MobiDB-lite"/>
    </source>
</evidence>
<dbReference type="GO" id="GO:0042806">
    <property type="term" value="F:fucose binding"/>
    <property type="evidence" value="ECO:0007669"/>
    <property type="project" value="UniProtKB-ARBA"/>
</dbReference>
<dbReference type="PROSITE" id="PS50853">
    <property type="entry name" value="FN3"/>
    <property type="match status" value="4"/>
</dbReference>
<feature type="domain" description="Fibronectin type-III" evidence="9">
    <location>
        <begin position="409"/>
        <end position="501"/>
    </location>
</feature>
<keyword evidence="7" id="KW-1015">Disulfide bond</keyword>
<comment type="function">
    <text evidence="1">Acts as a defensive agent. Recognizes blood group fucosylated oligosaccharides including A, B, H and Lewis B-type antigens. Does not recognize Lewis A antigen and has low affinity for monovalent haptens.</text>
</comment>
<evidence type="ECO:0000256" key="4">
    <source>
        <dbReference type="ARBA" id="ARBA00022723"/>
    </source>
</evidence>
<feature type="region of interest" description="Disordered" evidence="8">
    <location>
        <begin position="679"/>
        <end position="740"/>
    </location>
</feature>
<dbReference type="InterPro" id="IPR003961">
    <property type="entry name" value="FN3_dom"/>
</dbReference>
<dbReference type="InterPro" id="IPR013783">
    <property type="entry name" value="Ig-like_fold"/>
</dbReference>
<dbReference type="PANTHER" id="PTHR45713:SF6">
    <property type="entry name" value="F5_8 TYPE C DOMAIN-CONTAINING PROTEIN"/>
    <property type="match status" value="1"/>
</dbReference>
<feature type="compositionally biased region" description="Polar residues" evidence="8">
    <location>
        <begin position="725"/>
        <end position="735"/>
    </location>
</feature>